<sequence>MGRTAPRGTPVLRNLATLLSRSRRAAGHPAAGHRATAHQSGPPTLLQLELPPRLDPTLGCDAVGFPARYGARMLARLPRAGCVFAEGHWWWWIVPAGSDLEVVWPLPAHYAPGARVPVTRPRLIHRPDETHDGAHGVATPYTPPIPLYVLACQLTGATPLWTAGAGSGR</sequence>
<name>A0ABT6HYA6_9ACTN</name>
<accession>A0ABT6HYA6</accession>
<reference evidence="1 2" key="1">
    <citation type="submission" date="2023-04" db="EMBL/GenBank/DDBJ databases">
        <title>Streptomyces chengmaiensis sp. nov. isolated from the stem of mangrove plant in Hainan.</title>
        <authorList>
            <person name="Huang X."/>
            <person name="Zhou S."/>
            <person name="Chu X."/>
            <person name="Xie Y."/>
            <person name="Lin Y."/>
        </authorList>
    </citation>
    <scope>NUCLEOTIDE SEQUENCE [LARGE SCALE GENOMIC DNA]</scope>
    <source>
        <strain evidence="1 2">HNM0663</strain>
    </source>
</reference>
<evidence type="ECO:0000313" key="2">
    <source>
        <dbReference type="Proteomes" id="UP001223144"/>
    </source>
</evidence>
<keyword evidence="2" id="KW-1185">Reference proteome</keyword>
<comment type="caution">
    <text evidence="1">The sequence shown here is derived from an EMBL/GenBank/DDBJ whole genome shotgun (WGS) entry which is preliminary data.</text>
</comment>
<evidence type="ECO:0000313" key="1">
    <source>
        <dbReference type="EMBL" id="MDH2392809.1"/>
    </source>
</evidence>
<dbReference type="Proteomes" id="UP001223144">
    <property type="component" value="Unassembled WGS sequence"/>
</dbReference>
<gene>
    <name evidence="1" type="ORF">QCN29_29320</name>
</gene>
<dbReference type="RefSeq" id="WP_279931963.1">
    <property type="nucleotide sequence ID" value="NZ_JARWBG010000049.1"/>
</dbReference>
<protein>
    <submittedName>
        <fullName evidence="1">Uncharacterized protein</fullName>
    </submittedName>
</protein>
<proteinExistence type="predicted"/>
<organism evidence="1 2">
    <name type="scientific">Streptomyces chengmaiensis</name>
    <dbReference type="NCBI Taxonomy" id="3040919"/>
    <lineage>
        <taxon>Bacteria</taxon>
        <taxon>Bacillati</taxon>
        <taxon>Actinomycetota</taxon>
        <taxon>Actinomycetes</taxon>
        <taxon>Kitasatosporales</taxon>
        <taxon>Streptomycetaceae</taxon>
        <taxon>Streptomyces</taxon>
    </lineage>
</organism>
<dbReference type="EMBL" id="JARWBG010000049">
    <property type="protein sequence ID" value="MDH2392809.1"/>
    <property type="molecule type" value="Genomic_DNA"/>
</dbReference>